<dbReference type="Gene3D" id="1.20.120.160">
    <property type="entry name" value="HPT domain"/>
    <property type="match status" value="1"/>
</dbReference>
<dbReference type="InterPro" id="IPR036641">
    <property type="entry name" value="HPT_dom_sf"/>
</dbReference>
<accession>A0ABV3X2N2</accession>
<dbReference type="SUPFAM" id="SSF47226">
    <property type="entry name" value="Histidine-containing phosphotransfer domain, HPT domain"/>
    <property type="match status" value="1"/>
</dbReference>
<dbReference type="Pfam" id="PF01627">
    <property type="entry name" value="Hpt"/>
    <property type="match status" value="1"/>
</dbReference>
<evidence type="ECO:0000313" key="3">
    <source>
        <dbReference type="Proteomes" id="UP001559623"/>
    </source>
</evidence>
<proteinExistence type="predicted"/>
<keyword evidence="3" id="KW-1185">Reference proteome</keyword>
<evidence type="ECO:0000313" key="2">
    <source>
        <dbReference type="EMBL" id="MEX5284450.1"/>
    </source>
</evidence>
<reference evidence="2 3" key="1">
    <citation type="submission" date="2023-04" db="EMBL/GenBank/DDBJ databases">
        <title>Genome Sequence of Selenomonas sputigena ATCC 33150.</title>
        <authorList>
            <person name="Miller D.P."/>
            <person name="Anvari S."/>
            <person name="Polson S.W."/>
            <person name="Macdonald M."/>
            <person name="Mcdowell J.V."/>
        </authorList>
    </citation>
    <scope>NUCLEOTIDE SEQUENCE [LARGE SCALE GENOMIC DNA]</scope>
    <source>
        <strain evidence="2 3">ATCC 33150</strain>
    </source>
</reference>
<organism evidence="2 3">
    <name type="scientific">Selenomonas sputigena</name>
    <dbReference type="NCBI Taxonomy" id="69823"/>
    <lineage>
        <taxon>Bacteria</taxon>
        <taxon>Bacillati</taxon>
        <taxon>Bacillota</taxon>
        <taxon>Negativicutes</taxon>
        <taxon>Selenomonadales</taxon>
        <taxon>Selenomonadaceae</taxon>
        <taxon>Selenomonas</taxon>
    </lineage>
</organism>
<dbReference type="RefSeq" id="WP_368846160.1">
    <property type="nucleotide sequence ID" value="NZ_CP194411.1"/>
</dbReference>
<dbReference type="EMBL" id="JARVLH010000001">
    <property type="protein sequence ID" value="MEX5284450.1"/>
    <property type="molecule type" value="Genomic_DNA"/>
</dbReference>
<feature type="domain" description="HPt" evidence="1">
    <location>
        <begin position="36"/>
        <end position="109"/>
    </location>
</feature>
<protein>
    <submittedName>
        <fullName evidence="2">Hpt domain-containing protein</fullName>
    </submittedName>
</protein>
<dbReference type="InterPro" id="IPR008207">
    <property type="entry name" value="Sig_transdc_His_kin_Hpt_dom"/>
</dbReference>
<sequence length="132" mass="15296">MDRAWKENPEEERGFAMKEEAYRAAGIDYAQGLERFMGNAELYQQFLSQFLYDGSFEEFWAGMEMGDLQMAEKAIHTLKGTAGNLSMIRLFELSDEIVEALREGKTAEEIRTLIYETREVYEKICDAIRQNA</sequence>
<gene>
    <name evidence="2" type="ORF">QCO44_02155</name>
</gene>
<name>A0ABV3X2N2_9FIRM</name>
<comment type="caution">
    <text evidence="2">The sequence shown here is derived from an EMBL/GenBank/DDBJ whole genome shotgun (WGS) entry which is preliminary data.</text>
</comment>
<dbReference type="Proteomes" id="UP001559623">
    <property type="component" value="Unassembled WGS sequence"/>
</dbReference>
<evidence type="ECO:0000259" key="1">
    <source>
        <dbReference type="Pfam" id="PF01627"/>
    </source>
</evidence>